<reference evidence="1 2" key="1">
    <citation type="submission" date="2020-02" db="EMBL/GenBank/DDBJ databases">
        <authorList>
            <person name="Ferguson B K."/>
        </authorList>
    </citation>
    <scope>NUCLEOTIDE SEQUENCE [LARGE SCALE GENOMIC DNA]</scope>
</reference>
<dbReference type="Proteomes" id="UP000479000">
    <property type="component" value="Unassembled WGS sequence"/>
</dbReference>
<dbReference type="AlphaFoldDB" id="A0A6H5H1L5"/>
<proteinExistence type="predicted"/>
<evidence type="ECO:0000313" key="2">
    <source>
        <dbReference type="Proteomes" id="UP000479000"/>
    </source>
</evidence>
<evidence type="ECO:0000313" key="1">
    <source>
        <dbReference type="EMBL" id="CAB0010014.1"/>
    </source>
</evidence>
<organism evidence="1 2">
    <name type="scientific">Nesidiocoris tenuis</name>
    <dbReference type="NCBI Taxonomy" id="355587"/>
    <lineage>
        <taxon>Eukaryota</taxon>
        <taxon>Metazoa</taxon>
        <taxon>Ecdysozoa</taxon>
        <taxon>Arthropoda</taxon>
        <taxon>Hexapoda</taxon>
        <taxon>Insecta</taxon>
        <taxon>Pterygota</taxon>
        <taxon>Neoptera</taxon>
        <taxon>Paraneoptera</taxon>
        <taxon>Hemiptera</taxon>
        <taxon>Heteroptera</taxon>
        <taxon>Panheteroptera</taxon>
        <taxon>Cimicomorpha</taxon>
        <taxon>Miridae</taxon>
        <taxon>Dicyphina</taxon>
        <taxon>Nesidiocoris</taxon>
    </lineage>
</organism>
<keyword evidence="2" id="KW-1185">Reference proteome</keyword>
<name>A0A6H5H1L5_9HEMI</name>
<protein>
    <submittedName>
        <fullName evidence="1">Uncharacterized protein</fullName>
    </submittedName>
</protein>
<sequence>MQWKLVYVSSPKDRDTEIRAHHLETKVHFNVQNFSLILTLNRYLPQFPEEECPQIDVGCGNTGGPTRVTALCNPPLSATPFCHVKVRDVPQHRTNVNPTG</sequence>
<accession>A0A6H5H1L5</accession>
<gene>
    <name evidence="1" type="ORF">NTEN_LOCUS15079</name>
</gene>
<dbReference type="EMBL" id="CADCXU010022580">
    <property type="protein sequence ID" value="CAB0010014.1"/>
    <property type="molecule type" value="Genomic_DNA"/>
</dbReference>